<organism evidence="1 2">
    <name type="scientific">Nitrosomonas communis</name>
    <dbReference type="NCBI Taxonomy" id="44574"/>
    <lineage>
        <taxon>Bacteria</taxon>
        <taxon>Pseudomonadati</taxon>
        <taxon>Pseudomonadota</taxon>
        <taxon>Betaproteobacteria</taxon>
        <taxon>Nitrosomonadales</taxon>
        <taxon>Nitrosomonadaceae</taxon>
        <taxon>Nitrosomonas</taxon>
    </lineage>
</organism>
<dbReference type="EMBL" id="FOUB01000071">
    <property type="protein sequence ID" value="SFM92695.1"/>
    <property type="molecule type" value="Genomic_DNA"/>
</dbReference>
<accession>A0A1I4UUY2</accession>
<proteinExistence type="predicted"/>
<dbReference type="RefSeq" id="WP_074906828.1">
    <property type="nucleotide sequence ID" value="NZ_FOUB01000071.1"/>
</dbReference>
<gene>
    <name evidence="1" type="ORF">SAMN05421863_10716</name>
</gene>
<dbReference type="Proteomes" id="UP000183287">
    <property type="component" value="Unassembled WGS sequence"/>
</dbReference>
<sequence>MSKKSAGIKQARVLCAFTFNGVEYKPDQIIEADQSVLGQLIGNVDPSPDAVQYVLDNSATIIRA</sequence>
<dbReference type="OrthoDB" id="8550243at2"/>
<name>A0A1I4UUY2_9PROT</name>
<protein>
    <submittedName>
        <fullName evidence="1">Uncharacterized protein</fullName>
    </submittedName>
</protein>
<evidence type="ECO:0000313" key="1">
    <source>
        <dbReference type="EMBL" id="SFM92695.1"/>
    </source>
</evidence>
<evidence type="ECO:0000313" key="2">
    <source>
        <dbReference type="Proteomes" id="UP000183287"/>
    </source>
</evidence>
<keyword evidence="2" id="KW-1185">Reference proteome</keyword>
<dbReference type="AlphaFoldDB" id="A0A1I4UUY2"/>
<reference evidence="2" key="1">
    <citation type="submission" date="2016-10" db="EMBL/GenBank/DDBJ databases">
        <authorList>
            <person name="Varghese N."/>
            <person name="Submissions S."/>
        </authorList>
    </citation>
    <scope>NUCLEOTIDE SEQUENCE [LARGE SCALE GENOMIC DNA]</scope>
    <source>
        <strain evidence="2">Nm44</strain>
    </source>
</reference>